<organism evidence="5 6">
    <name type="scientific">Candidatus Sulfotelmatobacter kueseliae</name>
    <dbReference type="NCBI Taxonomy" id="2042962"/>
    <lineage>
        <taxon>Bacteria</taxon>
        <taxon>Pseudomonadati</taxon>
        <taxon>Acidobacteriota</taxon>
        <taxon>Terriglobia</taxon>
        <taxon>Terriglobales</taxon>
        <taxon>Candidatus Korobacteraceae</taxon>
        <taxon>Candidatus Sulfotelmatobacter</taxon>
    </lineage>
</organism>
<reference evidence="6" key="1">
    <citation type="submission" date="2018-02" db="EMBL/GenBank/DDBJ databases">
        <authorList>
            <person name="Hausmann B."/>
        </authorList>
    </citation>
    <scope>NUCLEOTIDE SEQUENCE [LARGE SCALE GENOMIC DNA]</scope>
    <source>
        <strain evidence="6">Peat soil MAG SbA1</strain>
    </source>
</reference>
<dbReference type="Proteomes" id="UP000238701">
    <property type="component" value="Unassembled WGS sequence"/>
</dbReference>
<dbReference type="Pfam" id="PF01156">
    <property type="entry name" value="IU_nuc_hydro"/>
    <property type="match status" value="1"/>
</dbReference>
<evidence type="ECO:0000256" key="3">
    <source>
        <dbReference type="SAM" id="SignalP"/>
    </source>
</evidence>
<dbReference type="PANTHER" id="PTHR12304">
    <property type="entry name" value="INOSINE-URIDINE PREFERRING NUCLEOSIDE HYDROLASE"/>
    <property type="match status" value="1"/>
</dbReference>
<feature type="signal peptide" evidence="3">
    <location>
        <begin position="1"/>
        <end position="21"/>
    </location>
</feature>
<dbReference type="GO" id="GO:0005829">
    <property type="term" value="C:cytosol"/>
    <property type="evidence" value="ECO:0007669"/>
    <property type="project" value="TreeGrafter"/>
</dbReference>
<accession>A0A2U3KLS4</accession>
<feature type="domain" description="Inosine/uridine-preferring nucleoside hydrolase" evidence="4">
    <location>
        <begin position="29"/>
        <end position="346"/>
    </location>
</feature>
<dbReference type="InterPro" id="IPR001910">
    <property type="entry name" value="Inosine/uridine_hydrolase_dom"/>
</dbReference>
<evidence type="ECO:0000313" key="5">
    <source>
        <dbReference type="EMBL" id="SPF40611.1"/>
    </source>
</evidence>
<proteinExistence type="predicted"/>
<dbReference type="InterPro" id="IPR036452">
    <property type="entry name" value="Ribo_hydro-like"/>
</dbReference>
<dbReference type="EMBL" id="OMOD01000124">
    <property type="protein sequence ID" value="SPF40611.1"/>
    <property type="molecule type" value="Genomic_DNA"/>
</dbReference>
<dbReference type="GO" id="GO:0006152">
    <property type="term" value="P:purine nucleoside catabolic process"/>
    <property type="evidence" value="ECO:0007669"/>
    <property type="project" value="TreeGrafter"/>
</dbReference>
<name>A0A2U3KLS4_9BACT</name>
<sequence>MRCVRTWLAFVLLGVCLPCWCQPSTKRKVIIDEDAAGPAGTAQQAILLLIQSLQTEVLGITVVTGDAWLKEEVAHTLRTLEIIGRTDIPVVPGAEYPLVRRQVETELWEKQYGSVPWVGAWTPSGYHPADQLGEMPEGKPTTKPLDEDAAHFLVRMVRKYPHEITIYEGAPMTNLALAISLDPEFAALAKELVFMGASLNPKTDDPEFVNAPRHEFNLWFDPEAAHIVLTSPWKRIVCTTVDISLKTRLTQELIDHVRAGNSPVAQYVGRYARLRGQYNYLWDELAAVAWLDPSLITAREARYLDADLSRGANYGSTLSWTEQDKPQIIGPPVEVQVDLDTAKFYKMFVDLLTAPAPRP</sequence>
<keyword evidence="1 5" id="KW-0378">Hydrolase</keyword>
<dbReference type="SUPFAM" id="SSF53590">
    <property type="entry name" value="Nucleoside hydrolase"/>
    <property type="match status" value="1"/>
</dbReference>
<dbReference type="AlphaFoldDB" id="A0A2U3KLS4"/>
<feature type="chain" id="PRO_5015507862" evidence="3">
    <location>
        <begin position="22"/>
        <end position="359"/>
    </location>
</feature>
<dbReference type="Gene3D" id="3.90.245.10">
    <property type="entry name" value="Ribonucleoside hydrolase-like"/>
    <property type="match status" value="1"/>
</dbReference>
<protein>
    <submittedName>
        <fullName evidence="5">Inosine/uridine-preferring nucleoside hydrolase</fullName>
    </submittedName>
</protein>
<evidence type="ECO:0000256" key="2">
    <source>
        <dbReference type="ARBA" id="ARBA00023295"/>
    </source>
</evidence>
<dbReference type="PANTHER" id="PTHR12304:SF4">
    <property type="entry name" value="URIDINE NUCLEOSIDASE"/>
    <property type="match status" value="1"/>
</dbReference>
<evidence type="ECO:0000259" key="4">
    <source>
        <dbReference type="Pfam" id="PF01156"/>
    </source>
</evidence>
<dbReference type="GO" id="GO:0008477">
    <property type="term" value="F:purine nucleosidase activity"/>
    <property type="evidence" value="ECO:0007669"/>
    <property type="project" value="TreeGrafter"/>
</dbReference>
<keyword evidence="2" id="KW-0326">Glycosidase</keyword>
<evidence type="ECO:0000313" key="6">
    <source>
        <dbReference type="Proteomes" id="UP000238701"/>
    </source>
</evidence>
<evidence type="ECO:0000256" key="1">
    <source>
        <dbReference type="ARBA" id="ARBA00022801"/>
    </source>
</evidence>
<dbReference type="InterPro" id="IPR023186">
    <property type="entry name" value="IUNH"/>
</dbReference>
<gene>
    <name evidence="5" type="ORF">SBA1_310021</name>
</gene>
<keyword evidence="3" id="KW-0732">Signal</keyword>